<dbReference type="InterPro" id="IPR032731">
    <property type="entry name" value="Arabino_trans_C"/>
</dbReference>
<evidence type="ECO:0000259" key="14">
    <source>
        <dbReference type="Pfam" id="PF14896"/>
    </source>
</evidence>
<evidence type="ECO:0000256" key="1">
    <source>
        <dbReference type="ARBA" id="ARBA00003001"/>
    </source>
</evidence>
<dbReference type="Pfam" id="PF04602">
    <property type="entry name" value="Arabinose_trans"/>
    <property type="match status" value="1"/>
</dbReference>
<dbReference type="eggNOG" id="COG1807">
    <property type="taxonomic scope" value="Bacteria"/>
</dbReference>
<evidence type="ECO:0000256" key="11">
    <source>
        <dbReference type="SAM" id="MobiDB-lite"/>
    </source>
</evidence>
<feature type="transmembrane region" description="Helical" evidence="12">
    <location>
        <begin position="624"/>
        <end position="647"/>
    </location>
</feature>
<reference evidence="16 17" key="1">
    <citation type="submission" date="2013-02" db="EMBL/GenBank/DDBJ databases">
        <title>The complete genome sequence of Corynebacterium callunae DSM 20147.</title>
        <authorList>
            <person name="Ruckert C."/>
            <person name="Albersmeier A."/>
            <person name="Kalinowski J."/>
        </authorList>
    </citation>
    <scope>NUCLEOTIDE SEQUENCE [LARGE SCALE GENOMIC DNA]</scope>
    <source>
        <strain evidence="16 17">DSM 20147</strain>
    </source>
</reference>
<evidence type="ECO:0000259" key="15">
    <source>
        <dbReference type="Pfam" id="PF17689"/>
    </source>
</evidence>
<feature type="region of interest" description="Disordered" evidence="11">
    <location>
        <begin position="858"/>
        <end position="888"/>
    </location>
</feature>
<feature type="transmembrane region" description="Helical" evidence="12">
    <location>
        <begin position="696"/>
        <end position="717"/>
    </location>
</feature>
<dbReference type="HOGENOM" id="CLU_010182_0_0_11"/>
<keyword evidence="17" id="KW-1185">Reference proteome</keyword>
<keyword evidence="6 16" id="KW-0808">Transferase</keyword>
<feature type="transmembrane region" description="Helical" evidence="12">
    <location>
        <begin position="248"/>
        <end position="269"/>
    </location>
</feature>
<keyword evidence="7 12" id="KW-0812">Transmembrane</keyword>
<protein>
    <submittedName>
        <fullName evidence="16">Arabinosyltransferase, membrane protein</fullName>
    </submittedName>
</protein>
<comment type="function">
    <text evidence="1">Arabinosyl transferase responsible for the polymerization of arabinose into the arabinan of arabinogalactan.</text>
</comment>
<dbReference type="GO" id="GO:0052636">
    <property type="term" value="F:arabinosyltransferase activity"/>
    <property type="evidence" value="ECO:0007669"/>
    <property type="project" value="InterPro"/>
</dbReference>
<keyword evidence="10" id="KW-0961">Cell wall biogenesis/degradation</keyword>
<feature type="transmembrane region" description="Helical" evidence="12">
    <location>
        <begin position="600"/>
        <end position="618"/>
    </location>
</feature>
<sequence length="1162" mass="124861">MSDTSRSGAHSARQQGDMGVHDVDSFHVSEVVESKKLKGAAGDAAAVVPPQVAPSWLKKLAIGSGLLGLVMFVLLPFLPVNQVQSSLSWPQNGELASVNAPLISYAPQSMEASVPISALDSLNEDQSLVLGTLPADSTDATNRGLFVRSIDGNLDVIVRGEVLMELTPTEVSRIPDTAMLEISSTEETTTATISGTNFEGATEGDERPQVTGVYTELVDDPSTANALSAAGLNVDVEINSRFTSSPSLIKYAAIFIGLASLLVALWALHRMDILDGRKAHRFLPANWRKLKPLDGLVVGILVFWHFIGANTSDDGFILTMARVSQNADYMANYYRWFGVPESPFGAPYYDLLGLMAYVSTASIWIRLPALLSGLIIWFVLSREVMPRFGALVDGRRVAHWSAAMVFLAFWLPYNNGVRPEPIIAMGALLTWVSFERAIATSRLLPAAIGVILATISLASGPTGLMAVSALLVSLSALLRILYRRLPLIGAPQGASRSAVLGAIMAMLAPFLAAGTAILIAVFGDQTLSTVMESISVRSEKGPSLTWYNEYVRYQTVMQQTVDGSFTRRFAVLMLIACLAIVVAAILRYGRIPGSAKGPTLRLMLVIFGTMFFMMFTPTKWTHHFGVYAGLAGALAGLAAVALSYVAVKSPRMRTFSIGAFLFVLALSLAGVNGWWYTSSYSIPWWDKTIQIKGIEASTVVLFISVAVLVIGVIQAFVKDIRVARAETTHSMGEFVAEEVAKQQRASRFRGLLASPIAVVSALVVFMACASLGKAFVDQYPAYSVGLGNLRSLTGQTCGLAEDAMLETNSNDSFLTPVNSTLGESLEADEVRGFTPTGIPDSISQDQADLSAVGAIANTDQDTETGGSDEASGQSTGNTGGTRASEGVNGSTARLPFALDYTQIPVIGSWAAGTQNPAHITTDWYSVPEATEEAPIIVVSAAGRIEHYDINGVLQTGQSVMLEYGKRTANGDVEALGEAMMYDIGPEPSWRNLRYPLDKLPAEADVVRIVASDVNLDEDQWVAFTPPRVPTLDSLNNVIGSETPGLLDWAVGLQFPCQRTFDHYAGVTEIPEYRISPDHGGKATLSPFQDWAGGGAMGTAEAVNNAYEIPSYLLNDWGRDWGSIERYMLRTNSNGEAPQVADINLETIQRSGLWNPGHMKVDD</sequence>
<dbReference type="GO" id="GO:0005886">
    <property type="term" value="C:plasma membrane"/>
    <property type="evidence" value="ECO:0007669"/>
    <property type="project" value="UniProtKB-SubCell"/>
</dbReference>
<evidence type="ECO:0000256" key="10">
    <source>
        <dbReference type="ARBA" id="ARBA00023316"/>
    </source>
</evidence>
<evidence type="ECO:0000256" key="5">
    <source>
        <dbReference type="ARBA" id="ARBA00022676"/>
    </source>
</evidence>
<dbReference type="STRING" id="1121353.H924_00875"/>
<feature type="domain" description="Arabinosyltransferase C-terminal" evidence="14">
    <location>
        <begin position="769"/>
        <end position="1159"/>
    </location>
</feature>
<evidence type="ECO:0000256" key="12">
    <source>
        <dbReference type="SAM" id="Phobius"/>
    </source>
</evidence>
<evidence type="ECO:0000313" key="16">
    <source>
        <dbReference type="EMBL" id="AGG65633.1"/>
    </source>
</evidence>
<evidence type="ECO:0000256" key="3">
    <source>
        <dbReference type="ARBA" id="ARBA00008195"/>
    </source>
</evidence>
<dbReference type="GO" id="GO:0071766">
    <property type="term" value="P:Actinobacterium-type cell wall biogenesis"/>
    <property type="evidence" value="ECO:0007669"/>
    <property type="project" value="InterPro"/>
</dbReference>
<evidence type="ECO:0000256" key="6">
    <source>
        <dbReference type="ARBA" id="ARBA00022679"/>
    </source>
</evidence>
<dbReference type="GO" id="GO:0071555">
    <property type="term" value="P:cell wall organization"/>
    <property type="evidence" value="ECO:0007669"/>
    <property type="project" value="UniProtKB-KW"/>
</dbReference>
<dbReference type="Proteomes" id="UP000011760">
    <property type="component" value="Chromosome"/>
</dbReference>
<feature type="transmembrane region" description="Helical" evidence="12">
    <location>
        <begin position="441"/>
        <end position="458"/>
    </location>
</feature>
<dbReference type="InterPro" id="IPR007680">
    <property type="entry name" value="Arabino_trans_central"/>
</dbReference>
<dbReference type="InterPro" id="IPR027451">
    <property type="entry name" value="EmbABC_dom1"/>
</dbReference>
<evidence type="ECO:0000259" key="13">
    <source>
        <dbReference type="Pfam" id="PF04602"/>
    </source>
</evidence>
<dbReference type="AlphaFoldDB" id="M1UWZ6"/>
<feature type="domain" description="Arabinofuranosyltransferase central" evidence="13">
    <location>
        <begin position="245"/>
        <end position="716"/>
    </location>
</feature>
<feature type="transmembrane region" description="Helical" evidence="12">
    <location>
        <begin position="569"/>
        <end position="588"/>
    </location>
</feature>
<keyword evidence="5" id="KW-0328">Glycosyltransferase</keyword>
<organism evidence="16 17">
    <name type="scientific">Corynebacterium callunae DSM 20147</name>
    <dbReference type="NCBI Taxonomy" id="1121353"/>
    <lineage>
        <taxon>Bacteria</taxon>
        <taxon>Bacillati</taxon>
        <taxon>Actinomycetota</taxon>
        <taxon>Actinomycetes</taxon>
        <taxon>Mycobacteriales</taxon>
        <taxon>Corynebacteriaceae</taxon>
        <taxon>Corynebacterium</taxon>
    </lineage>
</organism>
<evidence type="ECO:0000313" key="17">
    <source>
        <dbReference type="Proteomes" id="UP000011760"/>
    </source>
</evidence>
<dbReference type="KEGG" id="ccn:H924_00875"/>
<evidence type="ECO:0000256" key="4">
    <source>
        <dbReference type="ARBA" id="ARBA00022475"/>
    </source>
</evidence>
<comment type="similarity">
    <text evidence="3">Belongs to the emb family.</text>
</comment>
<evidence type="ECO:0000256" key="7">
    <source>
        <dbReference type="ARBA" id="ARBA00022692"/>
    </source>
</evidence>
<feature type="transmembrane region" description="Helical" evidence="12">
    <location>
        <begin position="751"/>
        <end position="772"/>
    </location>
</feature>
<feature type="compositionally biased region" description="Polar residues" evidence="11">
    <location>
        <begin position="858"/>
        <end position="876"/>
    </location>
</feature>
<evidence type="ECO:0000256" key="2">
    <source>
        <dbReference type="ARBA" id="ARBA00004651"/>
    </source>
</evidence>
<keyword evidence="9 12" id="KW-0472">Membrane</keyword>
<feature type="transmembrane region" description="Helical" evidence="12">
    <location>
        <begin position="392"/>
        <end position="411"/>
    </location>
</feature>
<evidence type="ECO:0000256" key="8">
    <source>
        <dbReference type="ARBA" id="ARBA00022989"/>
    </source>
</evidence>
<dbReference type="Pfam" id="PF14896">
    <property type="entry name" value="Arabino_trans_C"/>
    <property type="match status" value="1"/>
</dbReference>
<dbReference type="Gene3D" id="2.60.120.940">
    <property type="entry name" value="EmbC, C-terminal domain, subdomain 2"/>
    <property type="match status" value="1"/>
</dbReference>
<dbReference type="EMBL" id="CP004354">
    <property type="protein sequence ID" value="AGG65633.1"/>
    <property type="molecule type" value="Genomic_DNA"/>
</dbReference>
<feature type="domain" description="Arabinosyltransferas concanavalin like" evidence="15">
    <location>
        <begin position="81"/>
        <end position="241"/>
    </location>
</feature>
<dbReference type="InterPro" id="IPR042486">
    <property type="entry name" value="Arabino_trans_C_2"/>
</dbReference>
<feature type="transmembrane region" description="Helical" evidence="12">
    <location>
        <begin position="654"/>
        <end position="676"/>
    </location>
</feature>
<dbReference type="Gene3D" id="2.60.120.610">
    <property type="entry name" value="arabinofuranosyltransferase like domain"/>
    <property type="match status" value="1"/>
</dbReference>
<name>M1UWZ6_9CORY</name>
<keyword evidence="4" id="KW-1003">Cell membrane</keyword>
<evidence type="ECO:0000256" key="9">
    <source>
        <dbReference type="ARBA" id="ARBA00023136"/>
    </source>
</evidence>
<dbReference type="OrthoDB" id="3584570at2"/>
<keyword evidence="8 12" id="KW-1133">Transmembrane helix</keyword>
<feature type="transmembrane region" description="Helical" evidence="12">
    <location>
        <begin position="498"/>
        <end position="522"/>
    </location>
</feature>
<dbReference type="InterPro" id="IPR040920">
    <property type="entry name" value="Arabino_trans_N"/>
</dbReference>
<proteinExistence type="inferred from homology"/>
<dbReference type="PATRIC" id="fig|1121353.3.peg.185"/>
<accession>M1UWZ6</accession>
<dbReference type="Pfam" id="PF17689">
    <property type="entry name" value="Arabino_trans_N"/>
    <property type="match status" value="1"/>
</dbReference>
<comment type="subcellular location">
    <subcellularLocation>
        <location evidence="2">Cell membrane</location>
        <topology evidence="2">Multi-pass membrane protein</topology>
    </subcellularLocation>
</comment>
<feature type="transmembrane region" description="Helical" evidence="12">
    <location>
        <begin position="464"/>
        <end position="482"/>
    </location>
</feature>
<feature type="transmembrane region" description="Helical" evidence="12">
    <location>
        <begin position="354"/>
        <end position="380"/>
    </location>
</feature>
<gene>
    <name evidence="16" type="ORF">H924_00875</name>
</gene>